<feature type="transmembrane region" description="Helical" evidence="1">
    <location>
        <begin position="38"/>
        <end position="56"/>
    </location>
</feature>
<gene>
    <name evidence="2" type="ORF">EII39_00555</name>
</gene>
<keyword evidence="1" id="KW-1133">Transmembrane helix</keyword>
<dbReference type="Proteomes" id="UP000277597">
    <property type="component" value="Unassembled WGS sequence"/>
</dbReference>
<protein>
    <submittedName>
        <fullName evidence="2">RhtB family transporter</fullName>
    </submittedName>
</protein>
<accession>A0A3P1S9K6</accession>
<comment type="caution">
    <text evidence="2">The sequence shown here is derived from an EMBL/GenBank/DDBJ whole genome shotgun (WGS) entry which is preliminary data.</text>
</comment>
<evidence type="ECO:0000256" key="1">
    <source>
        <dbReference type="SAM" id="Phobius"/>
    </source>
</evidence>
<dbReference type="AlphaFoldDB" id="A0A3P1S9K6"/>
<dbReference type="EMBL" id="RQZI01000001">
    <property type="protein sequence ID" value="RRC93848.1"/>
    <property type="molecule type" value="Genomic_DNA"/>
</dbReference>
<reference evidence="2 3" key="1">
    <citation type="submission" date="2018-11" db="EMBL/GenBank/DDBJ databases">
        <title>Genomes From Bacteria Associated with the Canine Oral Cavity: a Test Case for Automated Genome-Based Taxonomic Assignment.</title>
        <authorList>
            <person name="Coil D.A."/>
            <person name="Jospin G."/>
            <person name="Darling A.E."/>
            <person name="Wallis C."/>
            <person name="Davis I.J."/>
            <person name="Harris S."/>
            <person name="Eisen J.A."/>
            <person name="Holcombe L.J."/>
            <person name="O'Flynn C."/>
        </authorList>
    </citation>
    <scope>NUCLEOTIDE SEQUENCE [LARGE SCALE GENOMIC DNA]</scope>
    <source>
        <strain evidence="2 3">OH953</strain>
    </source>
</reference>
<keyword evidence="1" id="KW-0812">Transmembrane</keyword>
<name>A0A3P1S9K6_STRSA</name>
<keyword evidence="1" id="KW-0472">Membrane</keyword>
<proteinExistence type="predicted"/>
<dbReference type="RefSeq" id="WP_124764454.1">
    <property type="nucleotide sequence ID" value="NZ_RQZI01000001.1"/>
</dbReference>
<organism evidence="2 3">
    <name type="scientific">Streptococcus sanguinis</name>
    <dbReference type="NCBI Taxonomy" id="1305"/>
    <lineage>
        <taxon>Bacteria</taxon>
        <taxon>Bacillati</taxon>
        <taxon>Bacillota</taxon>
        <taxon>Bacilli</taxon>
        <taxon>Lactobacillales</taxon>
        <taxon>Streptococcaceae</taxon>
        <taxon>Streptococcus</taxon>
    </lineage>
</organism>
<sequence length="66" mass="7054">MAAFVCYTHVYLFFVASVLPGLAGFLPVFAEKFLQGKAGALFAASYLFAGAFYSSGELASIETMRS</sequence>
<feature type="transmembrane region" description="Helical" evidence="1">
    <location>
        <begin position="6"/>
        <end position="26"/>
    </location>
</feature>
<evidence type="ECO:0000313" key="3">
    <source>
        <dbReference type="Proteomes" id="UP000277597"/>
    </source>
</evidence>
<evidence type="ECO:0000313" key="2">
    <source>
        <dbReference type="EMBL" id="RRC93848.1"/>
    </source>
</evidence>